<organism evidence="1 2">
    <name type="scientific">Rhizobium phage RHph_Y68</name>
    <dbReference type="NCBI Taxonomy" id="2509787"/>
    <lineage>
        <taxon>Viruses</taxon>
        <taxon>Duplodnaviria</taxon>
        <taxon>Heunggongvirae</taxon>
        <taxon>Uroviricota</taxon>
        <taxon>Caudoviricetes</taxon>
        <taxon>Pootjesviridae</taxon>
        <taxon>Staniewskivirinae</taxon>
        <taxon>Trinifflemingvirus</taxon>
        <taxon>Trinifflemingvirus Y68</taxon>
    </lineage>
</organism>
<dbReference type="EMBL" id="MN988486">
    <property type="protein sequence ID" value="QIG68097.1"/>
    <property type="molecule type" value="Genomic_DNA"/>
</dbReference>
<evidence type="ECO:0000313" key="1">
    <source>
        <dbReference type="EMBL" id="QIG68097.1"/>
    </source>
</evidence>
<evidence type="ECO:0000313" key="2">
    <source>
        <dbReference type="Proteomes" id="UP000605518"/>
    </source>
</evidence>
<protein>
    <submittedName>
        <fullName evidence="1">Uncharacterized protein</fullName>
    </submittedName>
</protein>
<accession>A0A7S5QY60</accession>
<name>A0A7S5QY60_9CAUD</name>
<gene>
    <name evidence="1" type="ORF">EVB55_162</name>
</gene>
<sequence length="131" mass="14968">MLTNLKKVVFEDSDGKFKWFDETGDFSGPYDTENEAIAAVAQYVEYLDGNLTEPSDEIQKSLVASLNLARSDEKLQMNHLNSHPIARDFYDLALFIESLPGSPEMTDLINRFWDLRQKTSMHMNYALKLVG</sequence>
<keyword evidence="2" id="KW-1185">Reference proteome</keyword>
<proteinExistence type="predicted"/>
<reference evidence="1" key="1">
    <citation type="submission" date="2020-01" db="EMBL/GenBank/DDBJ databases">
        <title>Patterns of diversity and host range of bacteriophage communities associated with bean-nodulatin bacteria.</title>
        <authorList>
            <person name="Vann Cauwenberghe J."/>
            <person name="Santamaria R.I."/>
            <person name="Bustos P."/>
            <person name="Juarez S."/>
            <person name="Gonzalez V."/>
        </authorList>
    </citation>
    <scope>NUCLEOTIDE SEQUENCE</scope>
</reference>
<dbReference type="Proteomes" id="UP000605518">
    <property type="component" value="Segment"/>
</dbReference>